<evidence type="ECO:0000256" key="5">
    <source>
        <dbReference type="PROSITE-ProRule" id="PRU00560"/>
    </source>
</evidence>
<dbReference type="InterPro" id="IPR014016">
    <property type="entry name" value="UvrD-like_ATP-bd"/>
</dbReference>
<keyword evidence="8" id="KW-1185">Reference proteome</keyword>
<dbReference type="PANTHER" id="PTHR11070">
    <property type="entry name" value="UVRD / RECB / PCRA DNA HELICASE FAMILY MEMBER"/>
    <property type="match status" value="1"/>
</dbReference>
<evidence type="ECO:0000313" key="8">
    <source>
        <dbReference type="Proteomes" id="UP001612812"/>
    </source>
</evidence>
<gene>
    <name evidence="7" type="ORF">ACIBP4_13615</name>
</gene>
<dbReference type="RefSeq" id="WP_396769147.1">
    <property type="nucleotide sequence ID" value="NZ_JBITLA010000004.1"/>
</dbReference>
<dbReference type="SUPFAM" id="SSF52540">
    <property type="entry name" value="P-loop containing nucleoside triphosphate hydrolases"/>
    <property type="match status" value="1"/>
</dbReference>
<evidence type="ECO:0000313" key="7">
    <source>
        <dbReference type="EMBL" id="MFI7263323.1"/>
    </source>
</evidence>
<dbReference type="Gene3D" id="3.40.50.300">
    <property type="entry name" value="P-loop containing nucleotide triphosphate hydrolases"/>
    <property type="match status" value="3"/>
</dbReference>
<evidence type="ECO:0000256" key="2">
    <source>
        <dbReference type="ARBA" id="ARBA00022801"/>
    </source>
</evidence>
<feature type="binding site" evidence="5">
    <location>
        <begin position="192"/>
        <end position="199"/>
    </location>
    <ligand>
        <name>ATP</name>
        <dbReference type="ChEBI" id="CHEBI:30616"/>
    </ligand>
</feature>
<dbReference type="Pfam" id="PF00580">
    <property type="entry name" value="UvrD-helicase"/>
    <property type="match status" value="1"/>
</dbReference>
<comment type="caution">
    <text evidence="7">The sequence shown here is derived from an EMBL/GenBank/DDBJ whole genome shotgun (WGS) entry which is preliminary data.</text>
</comment>
<proteinExistence type="predicted"/>
<accession>A0ABW7ZKE8</accession>
<keyword evidence="4 5" id="KW-0067">ATP-binding</keyword>
<keyword evidence="1 5" id="KW-0547">Nucleotide-binding</keyword>
<sequence length="724" mass="76460">MASTGADTASKAADIAAEQAYFDVAAAHRDRRRDDLARLPSAAAHGAAAAHLRHYADTAARALGAADDAVAFGRIDDEAGEVRYVGRHLIRDADGEVLVVNWQAPAAAGWFEATADNPAGIRRKRAFTCTGNTIDDLTDTILAEIAEAVDAHLLAELGRGRTGTMRDIVATIQAAQFALVRAPRDRVLVIEGGPGTGKTAVALHRVSWLLFQHRADMSAPDVLVVGPHPTFVRYIGQILPTLGDDGVELRDVGRLAPDVPRGRVEPDAVARIKGEARMAGLLARALDARIGVPDPAERLLVGGRFVTLPGAEVAEALASARAADLPYAGRRRLLRDRLAALVTARVGIDPGRSDAVGNLAERLWPQQSPTALLRDLLGSTARLRAAAGEAFTPAEVTALHRRGADRLSRETWSAADLPLLDELAHLIDGPGRQYAHVVVDEAQDLSPMQLRAVARRSATGSLTVVGDLAQSTGAWARDSWTEVLAHLPTAYPVEIAPLRYGYRVPRQAYATAAALLPVAAPGVTPVEVVRDGPADTGVHRVGLAELAARAVAVAREHAEAGRFVGIVCPARQRRPVEAALAANGIAWSSADRGELGGSVNLISPQEAKGLEFDAVVVVEPAEIVASDERGHRLLYVALTRTTGHLDIVCTGDPVPLDAPVRARPPLGGEAEAPFTRREAHRLAEHLAGQLRNAAPPAFWADVLAEVRATLLPGGAVSPEAPADD</sequence>
<evidence type="ECO:0000256" key="1">
    <source>
        <dbReference type="ARBA" id="ARBA00022741"/>
    </source>
</evidence>
<organism evidence="7 8">
    <name type="scientific">Micromonospora maritima</name>
    <dbReference type="NCBI Taxonomy" id="986711"/>
    <lineage>
        <taxon>Bacteria</taxon>
        <taxon>Bacillati</taxon>
        <taxon>Actinomycetota</taxon>
        <taxon>Actinomycetes</taxon>
        <taxon>Micromonosporales</taxon>
        <taxon>Micromonosporaceae</taxon>
        <taxon>Micromonospora</taxon>
    </lineage>
</organism>
<dbReference type="Proteomes" id="UP001612812">
    <property type="component" value="Unassembled WGS sequence"/>
</dbReference>
<dbReference type="InterPro" id="IPR027417">
    <property type="entry name" value="P-loop_NTPase"/>
</dbReference>
<dbReference type="PROSITE" id="PS51198">
    <property type="entry name" value="UVRD_HELICASE_ATP_BIND"/>
    <property type="match status" value="1"/>
</dbReference>
<dbReference type="PANTHER" id="PTHR11070:SF45">
    <property type="entry name" value="DNA 3'-5' HELICASE"/>
    <property type="match status" value="1"/>
</dbReference>
<keyword evidence="3 5" id="KW-0347">Helicase</keyword>
<reference evidence="7 8" key="1">
    <citation type="submission" date="2024-10" db="EMBL/GenBank/DDBJ databases">
        <title>The Natural Products Discovery Center: Release of the First 8490 Sequenced Strains for Exploring Actinobacteria Biosynthetic Diversity.</title>
        <authorList>
            <person name="Kalkreuter E."/>
            <person name="Kautsar S.A."/>
            <person name="Yang D."/>
            <person name="Bader C.D."/>
            <person name="Teijaro C.N."/>
            <person name="Fluegel L."/>
            <person name="Davis C.M."/>
            <person name="Simpson J.R."/>
            <person name="Lauterbach L."/>
            <person name="Steele A.D."/>
            <person name="Gui C."/>
            <person name="Meng S."/>
            <person name="Li G."/>
            <person name="Viehrig K."/>
            <person name="Ye F."/>
            <person name="Su P."/>
            <person name="Kiefer A.F."/>
            <person name="Nichols A."/>
            <person name="Cepeda A.J."/>
            <person name="Yan W."/>
            <person name="Fan B."/>
            <person name="Jiang Y."/>
            <person name="Adhikari A."/>
            <person name="Zheng C.-J."/>
            <person name="Schuster L."/>
            <person name="Cowan T.M."/>
            <person name="Smanski M.J."/>
            <person name="Chevrette M.G."/>
            <person name="De Carvalho L.P.S."/>
            <person name="Shen B."/>
        </authorList>
    </citation>
    <scope>NUCLEOTIDE SEQUENCE [LARGE SCALE GENOMIC DNA]</scope>
    <source>
        <strain evidence="7 8">NPDC049845</strain>
    </source>
</reference>
<dbReference type="Pfam" id="PF13538">
    <property type="entry name" value="UvrD_C_2"/>
    <property type="match status" value="1"/>
</dbReference>
<evidence type="ECO:0000256" key="4">
    <source>
        <dbReference type="ARBA" id="ARBA00022840"/>
    </source>
</evidence>
<dbReference type="InterPro" id="IPR000212">
    <property type="entry name" value="DNA_helicase_UvrD/REP"/>
</dbReference>
<keyword evidence="2 5" id="KW-0378">Hydrolase</keyword>
<dbReference type="InterPro" id="IPR027785">
    <property type="entry name" value="UvrD-like_helicase_C"/>
</dbReference>
<protein>
    <submittedName>
        <fullName evidence="7">UvrD-helicase domain-containing protein</fullName>
    </submittedName>
</protein>
<dbReference type="EMBL" id="JBITLE010000004">
    <property type="protein sequence ID" value="MFI7263323.1"/>
    <property type="molecule type" value="Genomic_DNA"/>
</dbReference>
<evidence type="ECO:0000259" key="6">
    <source>
        <dbReference type="PROSITE" id="PS51198"/>
    </source>
</evidence>
<evidence type="ECO:0000256" key="3">
    <source>
        <dbReference type="ARBA" id="ARBA00022806"/>
    </source>
</evidence>
<feature type="domain" description="UvrD-like helicase ATP-binding" evidence="6">
    <location>
        <begin position="171"/>
        <end position="505"/>
    </location>
</feature>
<name>A0ABW7ZKE8_9ACTN</name>